<organism evidence="5 6">
    <name type="scientific">Saccharothrix coeruleofusca</name>
    <dbReference type="NCBI Taxonomy" id="33919"/>
    <lineage>
        <taxon>Bacteria</taxon>
        <taxon>Bacillati</taxon>
        <taxon>Actinomycetota</taxon>
        <taxon>Actinomycetes</taxon>
        <taxon>Pseudonocardiales</taxon>
        <taxon>Pseudonocardiaceae</taxon>
        <taxon>Saccharothrix</taxon>
    </lineage>
</organism>
<feature type="binding site" evidence="4">
    <location>
        <position position="88"/>
    </location>
    <ligand>
        <name>Mg(2+)</name>
        <dbReference type="ChEBI" id="CHEBI:18420"/>
        <label>1</label>
        <note>catalytic</note>
    </ligand>
</feature>
<evidence type="ECO:0000313" key="6">
    <source>
        <dbReference type="Proteomes" id="UP000639606"/>
    </source>
</evidence>
<dbReference type="InterPro" id="IPR020583">
    <property type="entry name" value="Inositol_monoP_metal-BS"/>
</dbReference>
<comment type="cofactor">
    <cofactor evidence="4">
        <name>Mg(2+)</name>
        <dbReference type="ChEBI" id="CHEBI:18420"/>
    </cofactor>
</comment>
<dbReference type="PANTHER" id="PTHR20854">
    <property type="entry name" value="INOSITOL MONOPHOSPHATASE"/>
    <property type="match status" value="1"/>
</dbReference>
<keyword evidence="2" id="KW-0378">Hydrolase</keyword>
<dbReference type="SUPFAM" id="SSF56655">
    <property type="entry name" value="Carbohydrate phosphatase"/>
    <property type="match status" value="1"/>
</dbReference>
<dbReference type="GO" id="GO:0046872">
    <property type="term" value="F:metal ion binding"/>
    <property type="evidence" value="ECO:0007669"/>
    <property type="project" value="UniProtKB-KW"/>
</dbReference>
<reference evidence="5" key="2">
    <citation type="submission" date="2020-09" db="EMBL/GenBank/DDBJ databases">
        <authorList>
            <person name="Sun Q."/>
            <person name="Ohkuma M."/>
        </authorList>
    </citation>
    <scope>NUCLEOTIDE SEQUENCE</scope>
    <source>
        <strain evidence="5">JCM 3313</strain>
    </source>
</reference>
<feature type="binding site" evidence="4">
    <location>
        <position position="91"/>
    </location>
    <ligand>
        <name>Mg(2+)</name>
        <dbReference type="ChEBI" id="CHEBI:18420"/>
        <label>1</label>
        <note>catalytic</note>
    </ligand>
</feature>
<dbReference type="CDD" id="cd01637">
    <property type="entry name" value="IMPase_like"/>
    <property type="match status" value="1"/>
</dbReference>
<feature type="binding site" evidence="4">
    <location>
        <position position="213"/>
    </location>
    <ligand>
        <name>Mg(2+)</name>
        <dbReference type="ChEBI" id="CHEBI:18420"/>
        <label>1</label>
        <note>catalytic</note>
    </ligand>
</feature>
<reference evidence="5" key="1">
    <citation type="journal article" date="2014" name="Int. J. Syst. Evol. Microbiol.">
        <title>Complete genome sequence of Corynebacterium casei LMG S-19264T (=DSM 44701T), isolated from a smear-ripened cheese.</title>
        <authorList>
            <consortium name="US DOE Joint Genome Institute (JGI-PGF)"/>
            <person name="Walter F."/>
            <person name="Albersmeier A."/>
            <person name="Kalinowski J."/>
            <person name="Ruckert C."/>
        </authorList>
    </citation>
    <scope>NUCLEOTIDE SEQUENCE</scope>
    <source>
        <strain evidence="5">JCM 3313</strain>
    </source>
</reference>
<accession>A0A918AKR5</accession>
<dbReference type="GO" id="GO:0007165">
    <property type="term" value="P:signal transduction"/>
    <property type="evidence" value="ECO:0007669"/>
    <property type="project" value="TreeGrafter"/>
</dbReference>
<comment type="caution">
    <text evidence="5">The sequence shown here is derived from an EMBL/GenBank/DDBJ whole genome shotgun (WGS) entry which is preliminary data.</text>
</comment>
<dbReference type="PRINTS" id="PR00377">
    <property type="entry name" value="IMPHPHTASES"/>
</dbReference>
<proteinExistence type="predicted"/>
<gene>
    <name evidence="5" type="primary">hisN</name>
    <name evidence="5" type="ORF">GCM10010185_26880</name>
</gene>
<feature type="binding site" evidence="4">
    <location>
        <position position="90"/>
    </location>
    <ligand>
        <name>Mg(2+)</name>
        <dbReference type="ChEBI" id="CHEBI:18420"/>
        <label>2</label>
    </ligand>
</feature>
<keyword evidence="1 4" id="KW-0479">Metal-binding</keyword>
<evidence type="ECO:0000256" key="3">
    <source>
        <dbReference type="ARBA" id="ARBA00022842"/>
    </source>
</evidence>
<evidence type="ECO:0000256" key="1">
    <source>
        <dbReference type="ARBA" id="ARBA00022723"/>
    </source>
</evidence>
<evidence type="ECO:0000256" key="2">
    <source>
        <dbReference type="ARBA" id="ARBA00022801"/>
    </source>
</evidence>
<dbReference type="Pfam" id="PF00459">
    <property type="entry name" value="Inositol_P"/>
    <property type="match status" value="1"/>
</dbReference>
<dbReference type="Gene3D" id="3.40.190.80">
    <property type="match status" value="1"/>
</dbReference>
<name>A0A918AKR5_9PSEU</name>
<keyword evidence="6" id="KW-1185">Reference proteome</keyword>
<dbReference type="PANTHER" id="PTHR20854:SF4">
    <property type="entry name" value="INOSITOL-1-MONOPHOSPHATASE-RELATED"/>
    <property type="match status" value="1"/>
</dbReference>
<dbReference type="AlphaFoldDB" id="A0A918AKR5"/>
<dbReference type="InterPro" id="IPR000760">
    <property type="entry name" value="Inositol_monophosphatase-like"/>
</dbReference>
<dbReference type="Proteomes" id="UP000639606">
    <property type="component" value="Unassembled WGS sequence"/>
</dbReference>
<keyword evidence="3 4" id="KW-0460">Magnesium</keyword>
<evidence type="ECO:0000313" key="5">
    <source>
        <dbReference type="EMBL" id="GGP53363.1"/>
    </source>
</evidence>
<dbReference type="GO" id="GO:0008934">
    <property type="term" value="F:inositol monophosphate 1-phosphatase activity"/>
    <property type="evidence" value="ECO:0007669"/>
    <property type="project" value="TreeGrafter"/>
</dbReference>
<dbReference type="RefSeq" id="WP_189223554.1">
    <property type="nucleotide sequence ID" value="NZ_BMRG01000004.1"/>
</dbReference>
<dbReference type="EMBL" id="BMRG01000004">
    <property type="protein sequence ID" value="GGP53363.1"/>
    <property type="molecule type" value="Genomic_DNA"/>
</dbReference>
<dbReference type="PROSITE" id="PS00629">
    <property type="entry name" value="IMP_1"/>
    <property type="match status" value="1"/>
</dbReference>
<dbReference type="GO" id="GO:0006020">
    <property type="term" value="P:inositol metabolic process"/>
    <property type="evidence" value="ECO:0007669"/>
    <property type="project" value="TreeGrafter"/>
</dbReference>
<sequence length="261" mass="27362">MNGPAGGDAAEVTAFVEEVLREAGALLLRMRDDHVVGHKPGGHLVCSADIRSEALIVEALRRRFPHDFVVAEERGVLMGDPDRIWLVDPLDGTGNYVRGLRPWGVTIALVRERRVVVGGFHDPLEGTVLLAERGGGAWLDGRRLALGPPPTTAPAVALSASAPPWQGQARNILDHVWDSGAEIRMTGCGAAALSAVATGALSAFIEVDGGPWDYAAGALAVEEAGGRATTLDGAEVDHTSTTVLAAHAALHAELSRVDWGM</sequence>
<evidence type="ECO:0000256" key="4">
    <source>
        <dbReference type="PIRSR" id="PIRSR600760-2"/>
    </source>
</evidence>
<feature type="binding site" evidence="4">
    <location>
        <position position="72"/>
    </location>
    <ligand>
        <name>Mg(2+)</name>
        <dbReference type="ChEBI" id="CHEBI:18420"/>
        <label>1</label>
        <note>catalytic</note>
    </ligand>
</feature>
<dbReference type="Gene3D" id="3.30.540.10">
    <property type="entry name" value="Fructose-1,6-Bisphosphatase, subunit A, domain 1"/>
    <property type="match status" value="1"/>
</dbReference>
<protein>
    <submittedName>
        <fullName evidence="5">Inositol monophosphatase</fullName>
    </submittedName>
</protein>